<dbReference type="Gene3D" id="1.20.120.450">
    <property type="entry name" value="dinb family like domain"/>
    <property type="match status" value="1"/>
</dbReference>
<dbReference type="EMBL" id="CP109441">
    <property type="protein sequence ID" value="WUV42276.1"/>
    <property type="molecule type" value="Genomic_DNA"/>
</dbReference>
<protein>
    <submittedName>
        <fullName evidence="2">TIGR03086 family metal-binding protein</fullName>
    </submittedName>
</protein>
<feature type="domain" description="Mycothiol-dependent maleylpyruvate isomerase metal-binding" evidence="1">
    <location>
        <begin position="10"/>
        <end position="124"/>
    </location>
</feature>
<dbReference type="InterPro" id="IPR034660">
    <property type="entry name" value="DinB/YfiT-like"/>
</dbReference>
<dbReference type="NCBIfam" id="TIGR03083">
    <property type="entry name" value="maleylpyruvate isomerase family mycothiol-dependent enzyme"/>
    <property type="match status" value="1"/>
</dbReference>
<dbReference type="Proteomes" id="UP001432062">
    <property type="component" value="Chromosome"/>
</dbReference>
<dbReference type="InterPro" id="IPR024344">
    <property type="entry name" value="MDMPI_metal-binding"/>
</dbReference>
<dbReference type="NCBIfam" id="TIGR03086">
    <property type="entry name" value="TIGR03086 family metal-binding protein"/>
    <property type="match status" value="1"/>
</dbReference>
<reference evidence="2" key="1">
    <citation type="submission" date="2022-10" db="EMBL/GenBank/DDBJ databases">
        <title>The complete genomes of actinobacterial strains from the NBC collection.</title>
        <authorList>
            <person name="Joergensen T.S."/>
            <person name="Alvarez Arevalo M."/>
            <person name="Sterndorff E.B."/>
            <person name="Faurdal D."/>
            <person name="Vuksanovic O."/>
            <person name="Mourched A.-S."/>
            <person name="Charusanti P."/>
            <person name="Shaw S."/>
            <person name="Blin K."/>
            <person name="Weber T."/>
        </authorList>
    </citation>
    <scope>NUCLEOTIDE SEQUENCE</scope>
    <source>
        <strain evidence="2">NBC_01482</strain>
    </source>
</reference>
<dbReference type="Pfam" id="PF11716">
    <property type="entry name" value="MDMPI_N"/>
    <property type="match status" value="1"/>
</dbReference>
<evidence type="ECO:0000313" key="2">
    <source>
        <dbReference type="EMBL" id="WUV42276.1"/>
    </source>
</evidence>
<dbReference type="RefSeq" id="WP_329405103.1">
    <property type="nucleotide sequence ID" value="NZ_CP109441.1"/>
</dbReference>
<dbReference type="SUPFAM" id="SSF109854">
    <property type="entry name" value="DinB/YfiT-like putative metalloenzymes"/>
    <property type="match status" value="1"/>
</dbReference>
<evidence type="ECO:0000313" key="3">
    <source>
        <dbReference type="Proteomes" id="UP001432062"/>
    </source>
</evidence>
<dbReference type="InterPro" id="IPR017517">
    <property type="entry name" value="Maleyloyr_isom"/>
</dbReference>
<proteinExistence type="predicted"/>
<gene>
    <name evidence="2" type="ORF">OG563_23675</name>
</gene>
<dbReference type="InterPro" id="IPR017520">
    <property type="entry name" value="CHP03086"/>
</dbReference>
<keyword evidence="3" id="KW-1185">Reference proteome</keyword>
<accession>A0ABZ1YJW6</accession>
<sequence>MINRIDRAIDMTGGIVKGIAAQQMNVPTPCREWDLRELLNHLVGGMNIFAAQLQGLTPVREHHDDWLDTDPQGAYAEAAVLDRAAWHRPDALEQKVRLGFGEVPGPMAAVIHLTELVVHGVDLAVATGQGDLVDEQLCAEMLAIMHEMGIENFRVPGMFGPEVAAPADAPAHRRLLAYVGRA</sequence>
<name>A0ABZ1YJW6_9NOCA</name>
<evidence type="ECO:0000259" key="1">
    <source>
        <dbReference type="Pfam" id="PF11716"/>
    </source>
</evidence>
<organism evidence="2 3">
    <name type="scientific">Nocardia vinacea</name>
    <dbReference type="NCBI Taxonomy" id="96468"/>
    <lineage>
        <taxon>Bacteria</taxon>
        <taxon>Bacillati</taxon>
        <taxon>Actinomycetota</taxon>
        <taxon>Actinomycetes</taxon>
        <taxon>Mycobacteriales</taxon>
        <taxon>Nocardiaceae</taxon>
        <taxon>Nocardia</taxon>
    </lineage>
</organism>